<organism evidence="2 3">
    <name type="scientific">Jimgerdemannia flammicorona</name>
    <dbReference type="NCBI Taxonomy" id="994334"/>
    <lineage>
        <taxon>Eukaryota</taxon>
        <taxon>Fungi</taxon>
        <taxon>Fungi incertae sedis</taxon>
        <taxon>Mucoromycota</taxon>
        <taxon>Mucoromycotina</taxon>
        <taxon>Endogonomycetes</taxon>
        <taxon>Endogonales</taxon>
        <taxon>Endogonaceae</taxon>
        <taxon>Jimgerdemannia</taxon>
    </lineage>
</organism>
<comment type="caution">
    <text evidence="2">The sequence shown here is derived from an EMBL/GenBank/DDBJ whole genome shotgun (WGS) entry which is preliminary data.</text>
</comment>
<gene>
    <name evidence="2" type="ORF">BC938DRAFT_476003</name>
</gene>
<feature type="compositionally biased region" description="Low complexity" evidence="1">
    <location>
        <begin position="154"/>
        <end position="169"/>
    </location>
</feature>
<dbReference type="AlphaFoldDB" id="A0A433PLL5"/>
<sequence>MHPCRQKLLFRYPSRHADSYRLCGHPPRLHYCRSYLPTHCLPVHSRLAQIIRVHIHRQYHMQDTPLQLSPCVHAIRLHPQNFSEMQKYLQMAQAHSRESRQLQLLDQQQVWICGRRSSARRVQKMGRSCLSQGRDCKYPYHGDSISSDSSNMTARASAEAPSIPSSSSTFAIPVERGDRTTVLGILQTEKGRINHYSSFDDVAVSICLTGNAHRISTSSLSHQTLFSSNHANNAFSFAVCSTDILEILILESAELKLALGLIRGFFGGIMIAK</sequence>
<accession>A0A433PLL5</accession>
<name>A0A433PLL5_9FUNG</name>
<feature type="region of interest" description="Disordered" evidence="1">
    <location>
        <begin position="147"/>
        <end position="169"/>
    </location>
</feature>
<dbReference type="Proteomes" id="UP000274822">
    <property type="component" value="Unassembled WGS sequence"/>
</dbReference>
<evidence type="ECO:0000256" key="1">
    <source>
        <dbReference type="SAM" id="MobiDB-lite"/>
    </source>
</evidence>
<protein>
    <submittedName>
        <fullName evidence="2">Uncharacterized protein</fullName>
    </submittedName>
</protein>
<proteinExistence type="predicted"/>
<dbReference type="EMBL" id="RBNJ01022355">
    <property type="protein sequence ID" value="RUS18382.1"/>
    <property type="molecule type" value="Genomic_DNA"/>
</dbReference>
<evidence type="ECO:0000313" key="3">
    <source>
        <dbReference type="Proteomes" id="UP000274822"/>
    </source>
</evidence>
<reference evidence="2 3" key="1">
    <citation type="journal article" date="2018" name="New Phytol.">
        <title>Phylogenomics of Endogonaceae and evolution of mycorrhizas within Mucoromycota.</title>
        <authorList>
            <person name="Chang Y."/>
            <person name="Desiro A."/>
            <person name="Na H."/>
            <person name="Sandor L."/>
            <person name="Lipzen A."/>
            <person name="Clum A."/>
            <person name="Barry K."/>
            <person name="Grigoriev I.V."/>
            <person name="Martin F.M."/>
            <person name="Stajich J.E."/>
            <person name="Smith M.E."/>
            <person name="Bonito G."/>
            <person name="Spatafora J.W."/>
        </authorList>
    </citation>
    <scope>NUCLEOTIDE SEQUENCE [LARGE SCALE GENOMIC DNA]</scope>
    <source>
        <strain evidence="2 3">AD002</strain>
    </source>
</reference>
<keyword evidence="3" id="KW-1185">Reference proteome</keyword>
<evidence type="ECO:0000313" key="2">
    <source>
        <dbReference type="EMBL" id="RUS18382.1"/>
    </source>
</evidence>